<sequence length="99" mass="10624">MTAPAAATARARWPRLVALVLAILLGVAGWFVWQNADSRSAARPLSADQLPGLGMPAEVANCIDKREAEINALLDEGLMEAHAAELSLQRARSFCVQQN</sequence>
<reference evidence="2 3" key="1">
    <citation type="submission" date="2018-07" db="EMBL/GenBank/DDBJ databases">
        <title>Genome sequence of Nitratireductor thuwali#1536.</title>
        <authorList>
            <person name="Michoud G."/>
            <person name="Merlino G."/>
            <person name="Sefrji F.O."/>
            <person name="Daffonchio D."/>
        </authorList>
    </citation>
    <scope>NUCLEOTIDE SEQUENCE [LARGE SCALE GENOMIC DNA]</scope>
    <source>
        <strain evidence="3">Nit1536</strain>
    </source>
</reference>
<proteinExistence type="predicted"/>
<gene>
    <name evidence="2" type="ORF">NTH_00140</name>
</gene>
<dbReference type="Proteomes" id="UP001342418">
    <property type="component" value="Chromosome"/>
</dbReference>
<name>A0ABY5MG20_9HYPH</name>
<dbReference type="EMBL" id="CP030941">
    <property type="protein sequence ID" value="UUP15702.1"/>
    <property type="molecule type" value="Genomic_DNA"/>
</dbReference>
<organism evidence="2 3">
    <name type="scientific">Nitratireductor thuwali</name>
    <dbReference type="NCBI Taxonomy" id="2267699"/>
    <lineage>
        <taxon>Bacteria</taxon>
        <taxon>Pseudomonadati</taxon>
        <taxon>Pseudomonadota</taxon>
        <taxon>Alphaproteobacteria</taxon>
        <taxon>Hyphomicrobiales</taxon>
        <taxon>Phyllobacteriaceae</taxon>
        <taxon>Nitratireductor</taxon>
    </lineage>
</organism>
<evidence type="ECO:0000313" key="3">
    <source>
        <dbReference type="Proteomes" id="UP001342418"/>
    </source>
</evidence>
<evidence type="ECO:0008006" key="4">
    <source>
        <dbReference type="Google" id="ProtNLM"/>
    </source>
</evidence>
<keyword evidence="1" id="KW-0812">Transmembrane</keyword>
<evidence type="ECO:0000313" key="2">
    <source>
        <dbReference type="EMBL" id="UUP15702.1"/>
    </source>
</evidence>
<keyword evidence="1" id="KW-1133">Transmembrane helix</keyword>
<feature type="transmembrane region" description="Helical" evidence="1">
    <location>
        <begin position="12"/>
        <end position="33"/>
    </location>
</feature>
<keyword evidence="3" id="KW-1185">Reference proteome</keyword>
<protein>
    <recommendedName>
        <fullName evidence="4">DUF732 domain-containing protein</fullName>
    </recommendedName>
</protein>
<keyword evidence="1" id="KW-0472">Membrane</keyword>
<evidence type="ECO:0000256" key="1">
    <source>
        <dbReference type="SAM" id="Phobius"/>
    </source>
</evidence>
<dbReference type="RefSeq" id="WP_338528195.1">
    <property type="nucleotide sequence ID" value="NZ_CP030941.1"/>
</dbReference>
<accession>A0ABY5MG20</accession>